<keyword evidence="2" id="KW-1185">Reference proteome</keyword>
<evidence type="ECO:0008006" key="3">
    <source>
        <dbReference type="Google" id="ProtNLM"/>
    </source>
</evidence>
<proteinExistence type="predicted"/>
<name>A0ABS2PHB4_9BACL</name>
<protein>
    <recommendedName>
        <fullName evidence="3">NIPSNAP domain-containing protein</fullName>
    </recommendedName>
</protein>
<sequence length="101" mass="12315">MQIFMEYKVNDDYVVDYERLIPHIKEAMKQFEVWNYRTYKAFDQPNLFVEMFEVTNQQEYEYVKSSRRNENDPVFGKLAPLITKPLANMNCWAFIEQKENN</sequence>
<evidence type="ECO:0000313" key="2">
    <source>
        <dbReference type="Proteomes" id="UP000741863"/>
    </source>
</evidence>
<evidence type="ECO:0000313" key="1">
    <source>
        <dbReference type="EMBL" id="MBM7634822.1"/>
    </source>
</evidence>
<dbReference type="RefSeq" id="WP_204699580.1">
    <property type="nucleotide sequence ID" value="NZ_JAFBEC010000017.1"/>
</dbReference>
<organism evidence="1 2">
    <name type="scientific">Geomicrobium sediminis</name>
    <dbReference type="NCBI Taxonomy" id="1347788"/>
    <lineage>
        <taxon>Bacteria</taxon>
        <taxon>Bacillati</taxon>
        <taxon>Bacillota</taxon>
        <taxon>Bacilli</taxon>
        <taxon>Bacillales</taxon>
        <taxon>Geomicrobium</taxon>
    </lineage>
</organism>
<gene>
    <name evidence="1" type="ORF">JOD17_003948</name>
</gene>
<reference evidence="1 2" key="1">
    <citation type="submission" date="2021-01" db="EMBL/GenBank/DDBJ databases">
        <title>Genomic Encyclopedia of Type Strains, Phase IV (KMG-IV): sequencing the most valuable type-strain genomes for metagenomic binning, comparative biology and taxonomic classification.</title>
        <authorList>
            <person name="Goeker M."/>
        </authorList>
    </citation>
    <scope>NUCLEOTIDE SEQUENCE [LARGE SCALE GENOMIC DNA]</scope>
    <source>
        <strain evidence="1 2">DSM 25540</strain>
    </source>
</reference>
<dbReference type="EMBL" id="JAFBEC010000017">
    <property type="protein sequence ID" value="MBM7634822.1"/>
    <property type="molecule type" value="Genomic_DNA"/>
</dbReference>
<dbReference type="Proteomes" id="UP000741863">
    <property type="component" value="Unassembled WGS sequence"/>
</dbReference>
<comment type="caution">
    <text evidence="1">The sequence shown here is derived from an EMBL/GenBank/DDBJ whole genome shotgun (WGS) entry which is preliminary data.</text>
</comment>
<accession>A0ABS2PHB4</accession>